<feature type="region of interest" description="Disordered" evidence="1">
    <location>
        <begin position="324"/>
        <end position="398"/>
    </location>
</feature>
<feature type="compositionally biased region" description="Polar residues" evidence="1">
    <location>
        <begin position="1"/>
        <end position="14"/>
    </location>
</feature>
<organism evidence="2 3">
    <name type="scientific">[Emmonsia] crescens</name>
    <dbReference type="NCBI Taxonomy" id="73230"/>
    <lineage>
        <taxon>Eukaryota</taxon>
        <taxon>Fungi</taxon>
        <taxon>Dikarya</taxon>
        <taxon>Ascomycota</taxon>
        <taxon>Pezizomycotina</taxon>
        <taxon>Eurotiomycetes</taxon>
        <taxon>Eurotiomycetidae</taxon>
        <taxon>Onygenales</taxon>
        <taxon>Ajellomycetaceae</taxon>
        <taxon>Emergomyces</taxon>
    </lineage>
</organism>
<feature type="region of interest" description="Disordered" evidence="1">
    <location>
        <begin position="1"/>
        <end position="31"/>
    </location>
</feature>
<evidence type="ECO:0000313" key="3">
    <source>
        <dbReference type="Proteomes" id="UP000034164"/>
    </source>
</evidence>
<dbReference type="AlphaFoldDB" id="A0A0G2HZ56"/>
<accession>A0A0G2HZ56</accession>
<feature type="compositionally biased region" description="Polar residues" evidence="1">
    <location>
        <begin position="382"/>
        <end position="398"/>
    </location>
</feature>
<feature type="region of interest" description="Disordered" evidence="1">
    <location>
        <begin position="692"/>
        <end position="764"/>
    </location>
</feature>
<dbReference type="Proteomes" id="UP000034164">
    <property type="component" value="Unassembled WGS sequence"/>
</dbReference>
<feature type="region of interest" description="Disordered" evidence="1">
    <location>
        <begin position="210"/>
        <end position="236"/>
    </location>
</feature>
<gene>
    <name evidence="2" type="ORF">EMCG_02502</name>
</gene>
<feature type="region of interest" description="Disordered" evidence="1">
    <location>
        <begin position="251"/>
        <end position="272"/>
    </location>
</feature>
<protein>
    <submittedName>
        <fullName evidence="2">Uncharacterized protein</fullName>
    </submittedName>
</protein>
<comment type="caution">
    <text evidence="2">The sequence shown here is derived from an EMBL/GenBank/DDBJ whole genome shotgun (WGS) entry which is preliminary data.</text>
</comment>
<dbReference type="VEuPathDB" id="FungiDB:EMCG_02502"/>
<feature type="compositionally biased region" description="Polar residues" evidence="1">
    <location>
        <begin position="359"/>
        <end position="375"/>
    </location>
</feature>
<sequence>MDNYNPQTPTSGKSSCARAENDNPSPITEAHGFSLHLNNARDASWWKPLTECPNINISPEPSIFVPDPSPAKTLRESDGDTPKSETLGGSLSRRRRHGEYHYRPPVWNIRPLDEDVSALSSVDVEVDSDILDSLIGLKTDNASSCSHTPPTVRSHNLIPQSNVHVHPSSIMYDYPHSNLRGNTLLDAQLDAMASTWSREPFIVAMAETDVEDSNGSDDGQRTTGTHSLNSVPEVLAPAYSRPSLRRRITSWPTHSSTHSIESDESHYTGASAFPAPGSGVSYASDLAGPSRTSGDIYESFPHVNEPDCREGGEERGHFQLVKVPSLSPVIEQPQDEGSPPKELEGDLGPSECEEFCSVPTATLEQPEDSNSPSCQQEEEHGSSGNIESSSTPVRMQQSLRANSLGAAPETGVTGLGQVLPPYQQLRIESKYMSYYRDIRFLPPTRTIGFPLPPKRMFGWAIETGSRVICVCDTVVDSAYNDVFTMRLGDAYTVLKMYGDFWASCLRLTLENQTWSAYPLYQRNRDRTKATFICPDQNVGFLPLCALTLDANFGDYLARHPKSGGSCYSPATGQQVVPPTRSFSSPLGLRGHSVVVPKKILRQAKYPNMPRNMSAIASPDYIAMDFGHVCESKPSQLINVDPDHTHIRPIDNIWRFKARVEKKLSRQSLRDAGEKIQESSVAFGKLIGGQVRRKFHSDPGSSGIRRRFFASHGTPSTETPAGQDESDSHQAAADAADTSDRNEAAGGNPQQATEDAADSSRGTQATEEILIALNALLSTSPPTLNTETKLRQQ</sequence>
<proteinExistence type="predicted"/>
<evidence type="ECO:0000256" key="1">
    <source>
        <dbReference type="SAM" id="MobiDB-lite"/>
    </source>
</evidence>
<dbReference type="OrthoDB" id="4526763at2759"/>
<reference evidence="3" key="1">
    <citation type="journal article" date="2015" name="PLoS Genet.">
        <title>The dynamic genome and transcriptome of the human fungal pathogen Blastomyces and close relative Emmonsia.</title>
        <authorList>
            <person name="Munoz J.F."/>
            <person name="Gauthier G.M."/>
            <person name="Desjardins C.A."/>
            <person name="Gallo J.E."/>
            <person name="Holder J."/>
            <person name="Sullivan T.D."/>
            <person name="Marty A.J."/>
            <person name="Carmen J.C."/>
            <person name="Chen Z."/>
            <person name="Ding L."/>
            <person name="Gujja S."/>
            <person name="Magrini V."/>
            <person name="Misas E."/>
            <person name="Mitreva M."/>
            <person name="Priest M."/>
            <person name="Saif S."/>
            <person name="Whiston E.A."/>
            <person name="Young S."/>
            <person name="Zeng Q."/>
            <person name="Goldman W.E."/>
            <person name="Mardis E.R."/>
            <person name="Taylor J.W."/>
            <person name="McEwen J.G."/>
            <person name="Clay O.K."/>
            <person name="Klein B.S."/>
            <person name="Cuomo C.A."/>
        </authorList>
    </citation>
    <scope>NUCLEOTIDE SEQUENCE [LARGE SCALE GENOMIC DNA]</scope>
    <source>
        <strain evidence="3">UAMH 3008</strain>
    </source>
</reference>
<name>A0A0G2HZ56_9EURO</name>
<feature type="region of interest" description="Disordered" evidence="1">
    <location>
        <begin position="293"/>
        <end position="312"/>
    </location>
</feature>
<feature type="compositionally biased region" description="Basic and acidic residues" evidence="1">
    <location>
        <begin position="73"/>
        <end position="83"/>
    </location>
</feature>
<feature type="region of interest" description="Disordered" evidence="1">
    <location>
        <begin position="57"/>
        <end position="95"/>
    </location>
</feature>
<dbReference type="EMBL" id="LCZI01000999">
    <property type="protein sequence ID" value="KKZ63125.1"/>
    <property type="molecule type" value="Genomic_DNA"/>
</dbReference>
<evidence type="ECO:0000313" key="2">
    <source>
        <dbReference type="EMBL" id="KKZ63125.1"/>
    </source>
</evidence>
<feature type="compositionally biased region" description="Polar residues" evidence="1">
    <location>
        <begin position="221"/>
        <end position="230"/>
    </location>
</feature>